<dbReference type="AlphaFoldDB" id="A0AAV7ULE2"/>
<dbReference type="Proteomes" id="UP001066276">
    <property type="component" value="Chromosome 3_1"/>
</dbReference>
<name>A0AAV7ULE2_PLEWA</name>
<dbReference type="SUPFAM" id="SSF56219">
    <property type="entry name" value="DNase I-like"/>
    <property type="match status" value="1"/>
</dbReference>
<gene>
    <name evidence="2" type="ORF">NDU88_006186</name>
</gene>
<organism evidence="2 3">
    <name type="scientific">Pleurodeles waltl</name>
    <name type="common">Iberian ribbed newt</name>
    <dbReference type="NCBI Taxonomy" id="8319"/>
    <lineage>
        <taxon>Eukaryota</taxon>
        <taxon>Metazoa</taxon>
        <taxon>Chordata</taxon>
        <taxon>Craniata</taxon>
        <taxon>Vertebrata</taxon>
        <taxon>Euteleostomi</taxon>
        <taxon>Amphibia</taxon>
        <taxon>Batrachia</taxon>
        <taxon>Caudata</taxon>
        <taxon>Salamandroidea</taxon>
        <taxon>Salamandridae</taxon>
        <taxon>Pleurodelinae</taxon>
        <taxon>Pleurodeles</taxon>
    </lineage>
</organism>
<comment type="caution">
    <text evidence="2">The sequence shown here is derived from an EMBL/GenBank/DDBJ whole genome shotgun (WGS) entry which is preliminary data.</text>
</comment>
<reference evidence="2" key="1">
    <citation type="journal article" date="2022" name="bioRxiv">
        <title>Sequencing and chromosome-scale assembly of the giantPleurodeles waltlgenome.</title>
        <authorList>
            <person name="Brown T."/>
            <person name="Elewa A."/>
            <person name="Iarovenko S."/>
            <person name="Subramanian E."/>
            <person name="Araus A.J."/>
            <person name="Petzold A."/>
            <person name="Susuki M."/>
            <person name="Suzuki K.-i.T."/>
            <person name="Hayashi T."/>
            <person name="Toyoda A."/>
            <person name="Oliveira C."/>
            <person name="Osipova E."/>
            <person name="Leigh N.D."/>
            <person name="Simon A."/>
            <person name="Yun M.H."/>
        </authorList>
    </citation>
    <scope>NUCLEOTIDE SEQUENCE</scope>
    <source>
        <strain evidence="2">20211129_DDA</strain>
        <tissue evidence="2">Liver</tissue>
    </source>
</reference>
<evidence type="ECO:0000313" key="3">
    <source>
        <dbReference type="Proteomes" id="UP001066276"/>
    </source>
</evidence>
<sequence length="360" mass="41072">MDQCTAQGSGASLKKDPPNPSEKAAEPRGTQILAATESSRHAMQTQIAAISVDVNLLRTDLRVVAECSVATEKQVTCLQSEMDTLKASVAILEAKTHKQEIGTPEDEYETAYDRQTVECYEKFPFVDVWREMYPLSRVFSCYSPIHGAYSRLDRFFLANDGSLDVRRVIYQACFLSDHAPLLLECATHIPRPAILLWRLRPDLLGNPEYKKDLQDVLVGYFHTNWGTEGTRGLEWEALKVVIKGESLSKTYGIRQRLDQELMRHEEVLVALQHQVDNGNTSEADCLEVRGRIVDLGDRLENYVCRNYRQRLFQEGDRSGRMLAWLIRRERPIPIIQMLSDSSGERILGQLRVNAHLREHL</sequence>
<proteinExistence type="predicted"/>
<protein>
    <submittedName>
        <fullName evidence="2">Uncharacterized protein</fullName>
    </submittedName>
</protein>
<dbReference type="Gene3D" id="3.60.10.10">
    <property type="entry name" value="Endonuclease/exonuclease/phosphatase"/>
    <property type="match status" value="1"/>
</dbReference>
<dbReference type="EMBL" id="JANPWB010000005">
    <property type="protein sequence ID" value="KAJ1189441.1"/>
    <property type="molecule type" value="Genomic_DNA"/>
</dbReference>
<dbReference type="InterPro" id="IPR036691">
    <property type="entry name" value="Endo/exonu/phosph_ase_sf"/>
</dbReference>
<feature type="compositionally biased region" description="Polar residues" evidence="1">
    <location>
        <begin position="1"/>
        <end position="10"/>
    </location>
</feature>
<evidence type="ECO:0000256" key="1">
    <source>
        <dbReference type="SAM" id="MobiDB-lite"/>
    </source>
</evidence>
<evidence type="ECO:0000313" key="2">
    <source>
        <dbReference type="EMBL" id="KAJ1189441.1"/>
    </source>
</evidence>
<feature type="region of interest" description="Disordered" evidence="1">
    <location>
        <begin position="1"/>
        <end position="28"/>
    </location>
</feature>
<keyword evidence="3" id="KW-1185">Reference proteome</keyword>
<accession>A0AAV7ULE2</accession>